<dbReference type="EMBL" id="CAFBMX010000003">
    <property type="protein sequence ID" value="CAB4922242.1"/>
    <property type="molecule type" value="Genomic_DNA"/>
</dbReference>
<gene>
    <name evidence="5" type="ORF">UFOPK3674_00608</name>
</gene>
<dbReference type="InterPro" id="IPR000073">
    <property type="entry name" value="AB_hydrolase_1"/>
</dbReference>
<reference evidence="5" key="1">
    <citation type="submission" date="2020-05" db="EMBL/GenBank/DDBJ databases">
        <authorList>
            <person name="Chiriac C."/>
            <person name="Salcher M."/>
            <person name="Ghai R."/>
            <person name="Kavagutti S V."/>
        </authorList>
    </citation>
    <scope>NUCLEOTIDE SEQUENCE</scope>
</reference>
<dbReference type="PANTHER" id="PTHR43248">
    <property type="entry name" value="2-SUCCINYL-6-HYDROXY-2,4-CYCLOHEXADIENE-1-CARBOXYLATE SYNTHASE"/>
    <property type="match status" value="1"/>
</dbReference>
<proteinExistence type="inferred from homology"/>
<dbReference type="GO" id="GO:0008233">
    <property type="term" value="F:peptidase activity"/>
    <property type="evidence" value="ECO:0007669"/>
    <property type="project" value="InterPro"/>
</dbReference>
<dbReference type="PANTHER" id="PTHR43248:SF29">
    <property type="entry name" value="TRIPEPTIDYL AMINOPEPTIDASE"/>
    <property type="match status" value="1"/>
</dbReference>
<dbReference type="PRINTS" id="PR00793">
    <property type="entry name" value="PROAMNOPTASE"/>
</dbReference>
<evidence type="ECO:0000313" key="5">
    <source>
        <dbReference type="EMBL" id="CAB4922242.1"/>
    </source>
</evidence>
<accession>A0A6J7HRY6</accession>
<evidence type="ECO:0000256" key="3">
    <source>
        <dbReference type="ARBA" id="ARBA00022801"/>
    </source>
</evidence>
<dbReference type="InterPro" id="IPR051601">
    <property type="entry name" value="Serine_prot/Carboxylest_S33"/>
</dbReference>
<dbReference type="Gene3D" id="3.40.50.1820">
    <property type="entry name" value="alpha/beta hydrolase"/>
    <property type="match status" value="1"/>
</dbReference>
<protein>
    <submittedName>
        <fullName evidence="5">Unannotated protein</fullName>
    </submittedName>
</protein>
<evidence type="ECO:0000256" key="1">
    <source>
        <dbReference type="ARBA" id="ARBA00010088"/>
    </source>
</evidence>
<dbReference type="GO" id="GO:0006508">
    <property type="term" value="P:proteolysis"/>
    <property type="evidence" value="ECO:0007669"/>
    <property type="project" value="InterPro"/>
</dbReference>
<feature type="domain" description="AB hydrolase-1" evidence="4">
    <location>
        <begin position="77"/>
        <end position="451"/>
    </location>
</feature>
<keyword evidence="3" id="KW-0378">Hydrolase</keyword>
<dbReference type="SUPFAM" id="SSF53474">
    <property type="entry name" value="alpha/beta-Hydrolases"/>
    <property type="match status" value="1"/>
</dbReference>
<evidence type="ECO:0000256" key="2">
    <source>
        <dbReference type="ARBA" id="ARBA00022729"/>
    </source>
</evidence>
<dbReference type="InterPro" id="IPR002410">
    <property type="entry name" value="Peptidase_S33"/>
</dbReference>
<sequence>MAPRLSRSSVAVAALTGAIAALAFVAPSAGAMTLRPCVTQAGWNCGVLGVPLDHAGVVPGRLHIAVAAQPARAGRGTLIALSGGPGQSSVADADSWASTLEAALGRYRLVVLDQRGTGQSGVLRCSALQDLDGLQPVAPEVIAQCQQRIGPRRAFYRTLDSVEDIEALRVALGVRRIALAGISYGTWVAQEYARRYPQHVDRLILDSVVGPGEPDALLLDTFSRMPRVLREQCAGGRCRGATASPIADLAAVATRLRRGPLSGTRYDGSGRPRRVTLRSEDALFALLSSADLNPYMQARLPGALAAAAAGDPAALLRLVPIAAGEPIAAPSLSVALNITTGCLDTALPYALSSPLAGRTALVDRALAAVDPALYAPWSAAAVRASGYVDDCVLFPQVPTVAAPRRALPDVRALLLGGRLDMRTPVENARELAALLPRASIVTVAGTGHDTLDSDGTGCIQEALRRFVNALRVGDPCQGRTNQRRVAARPPVTIDAVPGSDLRLRVLRAVLATADEARQTALEAAYAGVPTRGGGLRGGRYVADDPYFGTLILRGYAYVPGVRISGRLRVLAGEDVQGTVRVRGALTGTVRVSSRLRANGTLGGRQVRLTLGARSGADDAPAAAGAASLSRARR</sequence>
<comment type="similarity">
    <text evidence="1">Belongs to the peptidase S33 family.</text>
</comment>
<organism evidence="5">
    <name type="scientific">freshwater metagenome</name>
    <dbReference type="NCBI Taxonomy" id="449393"/>
    <lineage>
        <taxon>unclassified sequences</taxon>
        <taxon>metagenomes</taxon>
        <taxon>ecological metagenomes</taxon>
    </lineage>
</organism>
<evidence type="ECO:0000259" key="4">
    <source>
        <dbReference type="Pfam" id="PF00561"/>
    </source>
</evidence>
<keyword evidence="2" id="KW-0732">Signal</keyword>
<dbReference type="InterPro" id="IPR029058">
    <property type="entry name" value="AB_hydrolase_fold"/>
</dbReference>
<dbReference type="Pfam" id="PF00561">
    <property type="entry name" value="Abhydrolase_1"/>
    <property type="match status" value="1"/>
</dbReference>
<dbReference type="AlphaFoldDB" id="A0A6J7HRY6"/>
<name>A0A6J7HRY6_9ZZZZ</name>